<dbReference type="AlphaFoldDB" id="A0A833J015"/>
<organism evidence="1 2">
    <name type="scientific">Methylorubrum populi</name>
    <dbReference type="NCBI Taxonomy" id="223967"/>
    <lineage>
        <taxon>Bacteria</taxon>
        <taxon>Pseudomonadati</taxon>
        <taxon>Pseudomonadota</taxon>
        <taxon>Alphaproteobacteria</taxon>
        <taxon>Hyphomicrobiales</taxon>
        <taxon>Methylobacteriaceae</taxon>
        <taxon>Methylorubrum</taxon>
    </lineage>
</organism>
<dbReference type="EMBL" id="WEKV01000020">
    <property type="protein sequence ID" value="KAB7782165.1"/>
    <property type="molecule type" value="Genomic_DNA"/>
</dbReference>
<dbReference type="Proteomes" id="UP000469949">
    <property type="component" value="Unassembled WGS sequence"/>
</dbReference>
<protein>
    <submittedName>
        <fullName evidence="1">Uncharacterized protein</fullName>
    </submittedName>
</protein>
<evidence type="ECO:0000313" key="1">
    <source>
        <dbReference type="EMBL" id="KAB7782165.1"/>
    </source>
</evidence>
<evidence type="ECO:0000313" key="2">
    <source>
        <dbReference type="Proteomes" id="UP000469949"/>
    </source>
</evidence>
<reference evidence="1 2" key="1">
    <citation type="submission" date="2019-10" db="EMBL/GenBank/DDBJ databases">
        <title>Draft Genome Sequence of the Caffeine Degrading Methylotroph Methylorubrum populi PINKEL.</title>
        <authorList>
            <person name="Dawson S.C."/>
            <person name="Zhang X."/>
            <person name="Wright M.E."/>
            <person name="Sharma G."/>
            <person name="Langner J.T."/>
            <person name="Ditty J.L."/>
            <person name="Subuyuj G.A."/>
        </authorList>
    </citation>
    <scope>NUCLEOTIDE SEQUENCE [LARGE SCALE GENOMIC DNA]</scope>
    <source>
        <strain evidence="1 2">Pinkel</strain>
    </source>
</reference>
<name>A0A833J015_9HYPH</name>
<accession>A0A833J015</accession>
<gene>
    <name evidence="1" type="ORF">F8B43_4920</name>
</gene>
<sequence length="96" mass="9941">MNLAGLETLTPRISAIIRQLTDGGTNALAEATLSAATETRIEARLCVVGALVVPVALDAGAAAAGIFLKDTGRGFFVLGHAPGGEGRRVRFEVRRP</sequence>
<dbReference type="RefSeq" id="WP_152278675.1">
    <property type="nucleotide sequence ID" value="NZ_WEKV01000020.1"/>
</dbReference>
<proteinExistence type="predicted"/>
<comment type="caution">
    <text evidence="1">The sequence shown here is derived from an EMBL/GenBank/DDBJ whole genome shotgun (WGS) entry which is preliminary data.</text>
</comment>